<name>A0A6N4SLH0_TALPI</name>
<accession>A0A6N4SLH0</accession>
<dbReference type="AlphaFoldDB" id="A0A6N4SLH0"/>
<keyword evidence="2" id="KW-1185">Reference proteome</keyword>
<sequence length="140" mass="16392">MPEVFTAGHKYTVTIQLYDCKTDNQAQWVEPEPHVQVTYFADEELKRDENVVLLKFDDEKTTASFEDDLVNWEWNDFLLIGMEFPQWTINYILVSSEDEIESGPPDELKVEEMRRVSLLSHKTYAPGDKQIWGKRFSGRG</sequence>
<evidence type="ECO:0000313" key="2">
    <source>
        <dbReference type="Proteomes" id="UP000053095"/>
    </source>
</evidence>
<dbReference type="EMBL" id="DF933835">
    <property type="protein sequence ID" value="GAM40568.1"/>
    <property type="molecule type" value="Genomic_DNA"/>
</dbReference>
<dbReference type="Proteomes" id="UP000053095">
    <property type="component" value="Unassembled WGS sequence"/>
</dbReference>
<reference evidence="2" key="1">
    <citation type="journal article" date="2015" name="Genome Announc.">
        <title>Draft genome sequence of Talaromyces cellulolyticus strain Y-94, a source of lignocellulosic biomass-degrading enzymes.</title>
        <authorList>
            <person name="Fujii T."/>
            <person name="Koike H."/>
            <person name="Sawayama S."/>
            <person name="Yano S."/>
            <person name="Inoue H."/>
        </authorList>
    </citation>
    <scope>NUCLEOTIDE SEQUENCE [LARGE SCALE GENOMIC DNA]</scope>
    <source>
        <strain evidence="2">Y-94</strain>
    </source>
</reference>
<comment type="caution">
    <text evidence="1">The sequence shown here is derived from an EMBL/GenBank/DDBJ whole genome shotgun (WGS) entry which is preliminary data.</text>
</comment>
<gene>
    <name evidence="1" type="ORF">TCE0_039r13019</name>
</gene>
<protein>
    <submittedName>
        <fullName evidence="1">Uncharacterized protein</fullName>
    </submittedName>
</protein>
<organism evidence="1 2">
    <name type="scientific">Talaromyces pinophilus</name>
    <name type="common">Penicillium pinophilum</name>
    <dbReference type="NCBI Taxonomy" id="128442"/>
    <lineage>
        <taxon>Eukaryota</taxon>
        <taxon>Fungi</taxon>
        <taxon>Dikarya</taxon>
        <taxon>Ascomycota</taxon>
        <taxon>Pezizomycotina</taxon>
        <taxon>Eurotiomycetes</taxon>
        <taxon>Eurotiomycetidae</taxon>
        <taxon>Eurotiales</taxon>
        <taxon>Trichocomaceae</taxon>
        <taxon>Talaromyces</taxon>
        <taxon>Talaromyces sect. Talaromyces</taxon>
    </lineage>
</organism>
<evidence type="ECO:0000313" key="1">
    <source>
        <dbReference type="EMBL" id="GAM40568.1"/>
    </source>
</evidence>
<proteinExistence type="predicted"/>